<gene>
    <name evidence="2" type="ORF">MHBO_003616</name>
</gene>
<evidence type="ECO:0000313" key="2">
    <source>
        <dbReference type="EMBL" id="MES1922101.1"/>
    </source>
</evidence>
<proteinExistence type="predicted"/>
<name>A0ABV2AR07_9EUKA</name>
<protein>
    <submittedName>
        <fullName evidence="2">Uncharacterized protein</fullName>
    </submittedName>
</protein>
<evidence type="ECO:0000256" key="1">
    <source>
        <dbReference type="SAM" id="MobiDB-lite"/>
    </source>
</evidence>
<dbReference type="EMBL" id="JBDODL010002213">
    <property type="protein sequence ID" value="MES1922101.1"/>
    <property type="molecule type" value="Genomic_DNA"/>
</dbReference>
<feature type="region of interest" description="Disordered" evidence="1">
    <location>
        <begin position="45"/>
        <end position="64"/>
    </location>
</feature>
<comment type="caution">
    <text evidence="2">The sequence shown here is derived from an EMBL/GenBank/DDBJ whole genome shotgun (WGS) entry which is preliminary data.</text>
</comment>
<keyword evidence="3" id="KW-1185">Reference proteome</keyword>
<evidence type="ECO:0000313" key="3">
    <source>
        <dbReference type="Proteomes" id="UP001439008"/>
    </source>
</evidence>
<sequence>MIESLEDADLCKEYQLKQIRQTECVFSSNGKNFLLKNKNFRDKKRRKFETKSETGKTGPMRKKTKLEKQVEISSFLKAKSPQSKTKKIAKETDLIVID</sequence>
<organism evidence="2 3">
    <name type="scientific">Bonamia ostreae</name>
    <dbReference type="NCBI Taxonomy" id="126728"/>
    <lineage>
        <taxon>Eukaryota</taxon>
        <taxon>Sar</taxon>
        <taxon>Rhizaria</taxon>
        <taxon>Endomyxa</taxon>
        <taxon>Ascetosporea</taxon>
        <taxon>Haplosporida</taxon>
        <taxon>Bonamia</taxon>
    </lineage>
</organism>
<accession>A0ABV2AR07</accession>
<reference evidence="2 3" key="1">
    <citation type="journal article" date="2024" name="BMC Biol.">
        <title>Comparative genomics of Ascetosporea gives new insight into the evolutionary basis for animal parasitism in Rhizaria.</title>
        <authorList>
            <person name="Hiltunen Thoren M."/>
            <person name="Onut-Brannstrom I."/>
            <person name="Alfjorden A."/>
            <person name="Peckova H."/>
            <person name="Swords F."/>
            <person name="Hooper C."/>
            <person name="Holzer A.S."/>
            <person name="Bass D."/>
            <person name="Burki F."/>
        </authorList>
    </citation>
    <scope>NUCLEOTIDE SEQUENCE [LARGE SCALE GENOMIC DNA]</scope>
    <source>
        <strain evidence="2">20-A016</strain>
    </source>
</reference>
<dbReference type="Proteomes" id="UP001439008">
    <property type="component" value="Unassembled WGS sequence"/>
</dbReference>